<accession>A0AAU7JNB5</accession>
<dbReference type="RefSeq" id="WP_406858468.1">
    <property type="nucleotide sequence ID" value="NZ_CP157484.1"/>
</dbReference>
<sequence length="570" mass="57620">MATIQGVYVALFGRPADPLGLAYFNGVTNNGANLTAITDLAATDEFKTRFKDQNNVQIINSIYKSLFNRDADADGLKFYLGQLTSGKMNVNNIAINILDGAQGTDKTISDTKIASANTFTSHVDQGNEIVAYNGTTAANAGRAFLAPIATTPATDAQADAAISGIVSQSSTGGGNVGGTFTLQVGADTLSPTNNVTANQTTAGDDTIRANAVPNSLETADTIDTGGGNDTLNALFNNTDGVAKTIKPVLTNLENVFITNSAAVPVGGPPAVGAAETVDLGDSNGVLAAWNKGSDQDLTVQGIKLSTTVGLNGTITGSTTFTFAGATGTNDSATLAVRDATSDTAAKTVTIGNIENLTIAQSDDPTITGTTSTVRNLAAHETKTITLTGTGTYNATGGGPSQDLGALTKFDASAHKGDMTLDLSYGAVPTAGVTILPSSAGVNTINIGANGNVDTVVFNSTNVSTLNKITTLTNFDTGTAAAATQEDKIDVKAFALGADTTVATSVVAPAGDISGFFSGTGRIVKVDLGLGGIEVLVDTNKDGNFNAGTDLAIKLTGVALNTVDIGDFIVS</sequence>
<evidence type="ECO:0000313" key="2">
    <source>
        <dbReference type="EMBL" id="XBO41614.1"/>
    </source>
</evidence>
<reference evidence="2" key="1">
    <citation type="submission" date="2024-05" db="EMBL/GenBank/DDBJ databases">
        <authorList>
            <person name="Kim S."/>
            <person name="Heo J."/>
            <person name="Choi H."/>
            <person name="Choi Y."/>
            <person name="Kwon S.-W."/>
            <person name="Kim Y."/>
        </authorList>
    </citation>
    <scope>NUCLEOTIDE SEQUENCE</scope>
    <source>
        <strain evidence="2">KACC 23698</strain>
    </source>
</reference>
<protein>
    <submittedName>
        <fullName evidence="2">DUF4214 domain-containing protein</fullName>
    </submittedName>
</protein>
<evidence type="ECO:0000259" key="1">
    <source>
        <dbReference type="Pfam" id="PF13946"/>
    </source>
</evidence>
<proteinExistence type="predicted"/>
<dbReference type="AlphaFoldDB" id="A0AAU7JNB5"/>
<feature type="domain" description="DUF4214" evidence="1">
    <location>
        <begin position="40"/>
        <end position="98"/>
    </location>
</feature>
<dbReference type="EMBL" id="CP157484">
    <property type="protein sequence ID" value="XBO41614.1"/>
    <property type="molecule type" value="Genomic_DNA"/>
</dbReference>
<gene>
    <name evidence="2" type="ORF">ABEG18_12910</name>
</gene>
<organism evidence="2">
    <name type="scientific">Alsobacter sp. KACC 23698</name>
    <dbReference type="NCBI Taxonomy" id="3149229"/>
    <lineage>
        <taxon>Bacteria</taxon>
        <taxon>Pseudomonadati</taxon>
        <taxon>Pseudomonadota</taxon>
        <taxon>Alphaproteobacteria</taxon>
        <taxon>Hyphomicrobiales</taxon>
        <taxon>Alsobacteraceae</taxon>
        <taxon>Alsobacter</taxon>
    </lineage>
</organism>
<dbReference type="InterPro" id="IPR025282">
    <property type="entry name" value="DUF4214"/>
</dbReference>
<name>A0AAU7JNB5_9HYPH</name>
<dbReference type="Pfam" id="PF13946">
    <property type="entry name" value="DUF4214"/>
    <property type="match status" value="1"/>
</dbReference>